<reference evidence="2 3" key="1">
    <citation type="submission" date="2021-06" db="EMBL/GenBank/DDBJ databases">
        <authorList>
            <person name="Palmer J.M."/>
        </authorList>
    </citation>
    <scope>NUCLEOTIDE SEQUENCE [LARGE SCALE GENOMIC DNA]</scope>
    <source>
        <strain evidence="2 3">AS_MEX2019</strain>
        <tissue evidence="2">Muscle</tissue>
    </source>
</reference>
<evidence type="ECO:0000256" key="1">
    <source>
        <dbReference type="SAM" id="MobiDB-lite"/>
    </source>
</evidence>
<name>A0ABV0ZXT8_9TELE</name>
<keyword evidence="3" id="KW-1185">Reference proteome</keyword>
<evidence type="ECO:0000313" key="2">
    <source>
        <dbReference type="EMBL" id="MEQ2310068.1"/>
    </source>
</evidence>
<evidence type="ECO:0000313" key="3">
    <source>
        <dbReference type="Proteomes" id="UP001469553"/>
    </source>
</evidence>
<feature type="region of interest" description="Disordered" evidence="1">
    <location>
        <begin position="13"/>
        <end position="51"/>
    </location>
</feature>
<sequence length="81" mass="8464">MGFTSGDCKDGLDWLISHPDDSTPGAALLPPDFKSKGLGHSKQPTSRHDLPAETAAVCAEISLSAKPRDMNVENAGAEKSS</sequence>
<gene>
    <name evidence="2" type="ORF">AMECASPLE_005074</name>
</gene>
<protein>
    <submittedName>
        <fullName evidence="2">Uncharacterized protein</fullName>
    </submittedName>
</protein>
<comment type="caution">
    <text evidence="2">The sequence shown here is derived from an EMBL/GenBank/DDBJ whole genome shotgun (WGS) entry which is preliminary data.</text>
</comment>
<organism evidence="2 3">
    <name type="scientific">Ameca splendens</name>
    <dbReference type="NCBI Taxonomy" id="208324"/>
    <lineage>
        <taxon>Eukaryota</taxon>
        <taxon>Metazoa</taxon>
        <taxon>Chordata</taxon>
        <taxon>Craniata</taxon>
        <taxon>Vertebrata</taxon>
        <taxon>Euteleostomi</taxon>
        <taxon>Actinopterygii</taxon>
        <taxon>Neopterygii</taxon>
        <taxon>Teleostei</taxon>
        <taxon>Neoteleostei</taxon>
        <taxon>Acanthomorphata</taxon>
        <taxon>Ovalentaria</taxon>
        <taxon>Atherinomorphae</taxon>
        <taxon>Cyprinodontiformes</taxon>
        <taxon>Goodeidae</taxon>
        <taxon>Ameca</taxon>
    </lineage>
</organism>
<proteinExistence type="predicted"/>
<accession>A0ABV0ZXT8</accession>
<dbReference type="Proteomes" id="UP001469553">
    <property type="component" value="Unassembled WGS sequence"/>
</dbReference>
<dbReference type="EMBL" id="JAHRIP010075460">
    <property type="protein sequence ID" value="MEQ2310068.1"/>
    <property type="molecule type" value="Genomic_DNA"/>
</dbReference>